<protein>
    <submittedName>
        <fullName evidence="2">PDZ domain-containing protein</fullName>
    </submittedName>
</protein>
<dbReference type="WBParaSite" id="ES5_v2.g13925.t1">
    <property type="protein sequence ID" value="ES5_v2.g13925.t1"/>
    <property type="gene ID" value="ES5_v2.g13925"/>
</dbReference>
<accession>A0AC34F9K4</accession>
<name>A0AC34F9K4_9BILA</name>
<sequence length="230" mass="25442">MSLELLPGYSYLLAFLATFPGAKVGLYVKSYENRVYISSISHGSLSEAVFHVGDVILSVDDVAIATVSDAHKRIHDALKTKRWVQTVIERAESKVALQRMNVALKADRKLDIDPKMAEDIGGIVAKEIKRMKESKDMITVSQISRETPIQCDPVNVKLLIKVPTNRPSMMQRKRLGKARGFGAGPGFFRHLKTPSGISYTEFVPSESTTSSSSTTTCSSYNNSENENEKK</sequence>
<reference evidence="2" key="1">
    <citation type="submission" date="2022-11" db="UniProtKB">
        <authorList>
            <consortium name="WormBaseParasite"/>
        </authorList>
    </citation>
    <scope>IDENTIFICATION</scope>
</reference>
<dbReference type="Proteomes" id="UP000887579">
    <property type="component" value="Unplaced"/>
</dbReference>
<organism evidence="1 2">
    <name type="scientific">Panagrolaimus sp. ES5</name>
    <dbReference type="NCBI Taxonomy" id="591445"/>
    <lineage>
        <taxon>Eukaryota</taxon>
        <taxon>Metazoa</taxon>
        <taxon>Ecdysozoa</taxon>
        <taxon>Nematoda</taxon>
        <taxon>Chromadorea</taxon>
        <taxon>Rhabditida</taxon>
        <taxon>Tylenchina</taxon>
        <taxon>Panagrolaimomorpha</taxon>
        <taxon>Panagrolaimoidea</taxon>
        <taxon>Panagrolaimidae</taxon>
        <taxon>Panagrolaimus</taxon>
    </lineage>
</organism>
<evidence type="ECO:0000313" key="1">
    <source>
        <dbReference type="Proteomes" id="UP000887579"/>
    </source>
</evidence>
<proteinExistence type="predicted"/>
<evidence type="ECO:0000313" key="2">
    <source>
        <dbReference type="WBParaSite" id="ES5_v2.g13925.t1"/>
    </source>
</evidence>